<evidence type="ECO:0000313" key="2">
    <source>
        <dbReference type="EMBL" id="KXZ47108.1"/>
    </source>
</evidence>
<feature type="compositionally biased region" description="Pro residues" evidence="1">
    <location>
        <begin position="29"/>
        <end position="43"/>
    </location>
</feature>
<organism evidence="2 3">
    <name type="scientific">Gonium pectorale</name>
    <name type="common">Green alga</name>
    <dbReference type="NCBI Taxonomy" id="33097"/>
    <lineage>
        <taxon>Eukaryota</taxon>
        <taxon>Viridiplantae</taxon>
        <taxon>Chlorophyta</taxon>
        <taxon>core chlorophytes</taxon>
        <taxon>Chlorophyceae</taxon>
        <taxon>CS clade</taxon>
        <taxon>Chlamydomonadales</taxon>
        <taxon>Volvocaceae</taxon>
        <taxon>Gonium</taxon>
    </lineage>
</organism>
<gene>
    <name evidence="2" type="ORF">GPECTOR_38g345</name>
</gene>
<dbReference type="EMBL" id="LSYV01000039">
    <property type="protein sequence ID" value="KXZ47108.1"/>
    <property type="molecule type" value="Genomic_DNA"/>
</dbReference>
<keyword evidence="3" id="KW-1185">Reference proteome</keyword>
<proteinExistence type="predicted"/>
<dbReference type="AlphaFoldDB" id="A0A150GBB1"/>
<evidence type="ECO:0000256" key="1">
    <source>
        <dbReference type="SAM" id="MobiDB-lite"/>
    </source>
</evidence>
<evidence type="ECO:0000313" key="3">
    <source>
        <dbReference type="Proteomes" id="UP000075714"/>
    </source>
</evidence>
<comment type="caution">
    <text evidence="2">The sequence shown here is derived from an EMBL/GenBank/DDBJ whole genome shotgun (WGS) entry which is preliminary data.</text>
</comment>
<reference evidence="3" key="1">
    <citation type="journal article" date="2016" name="Nat. Commun.">
        <title>The Gonium pectorale genome demonstrates co-option of cell cycle regulation during the evolution of multicellularity.</title>
        <authorList>
            <person name="Hanschen E.R."/>
            <person name="Marriage T.N."/>
            <person name="Ferris P.J."/>
            <person name="Hamaji T."/>
            <person name="Toyoda A."/>
            <person name="Fujiyama A."/>
            <person name="Neme R."/>
            <person name="Noguchi H."/>
            <person name="Minakuchi Y."/>
            <person name="Suzuki M."/>
            <person name="Kawai-Toyooka H."/>
            <person name="Smith D.R."/>
            <person name="Sparks H."/>
            <person name="Anderson J."/>
            <person name="Bakaric R."/>
            <person name="Luria V."/>
            <person name="Karger A."/>
            <person name="Kirschner M.W."/>
            <person name="Durand P.M."/>
            <person name="Michod R.E."/>
            <person name="Nozaki H."/>
            <person name="Olson B.J."/>
        </authorList>
    </citation>
    <scope>NUCLEOTIDE SEQUENCE [LARGE SCALE GENOMIC DNA]</scope>
    <source>
        <strain evidence="3">NIES-2863</strain>
    </source>
</reference>
<feature type="region of interest" description="Disordered" evidence="1">
    <location>
        <begin position="22"/>
        <end position="43"/>
    </location>
</feature>
<sequence>MLPLSWRGTAAATESRLVPSRLAAAAAATPPPPSSALTPAPAPAAPRQVEALAILPSLPAPPPGLVAMMLRAGRVARSDLLHAGEALALGGKLGELLARQQRRSTASAAEEAEVMASLLARARAAAAVSRPRLRSLPEVVRRYADPRVGSVHELIGELLAEACGHAGGGGGAFKVAPPQTPDGLPANRAVAVWARPVAGTCANTVSLCVSTCVEMKRRIRPA</sequence>
<protein>
    <submittedName>
        <fullName evidence="2">Uncharacterized protein</fullName>
    </submittedName>
</protein>
<name>A0A150GBB1_GONPE</name>
<accession>A0A150GBB1</accession>
<dbReference type="Proteomes" id="UP000075714">
    <property type="component" value="Unassembled WGS sequence"/>
</dbReference>